<dbReference type="InterPro" id="IPR036388">
    <property type="entry name" value="WH-like_DNA-bd_sf"/>
</dbReference>
<reference evidence="2" key="2">
    <citation type="submission" date="2022-05" db="EMBL/GenBank/DDBJ databases">
        <authorList>
            <person name="Kunte H.-J."/>
        </authorList>
    </citation>
    <scope>NUCLEOTIDE SEQUENCE</scope>
    <source>
        <strain evidence="2">G5</strain>
    </source>
</reference>
<dbReference type="InterPro" id="IPR016032">
    <property type="entry name" value="Sig_transdc_resp-reg_C-effctor"/>
</dbReference>
<dbReference type="Gene3D" id="1.10.10.10">
    <property type="entry name" value="Winged helix-like DNA-binding domain superfamily/Winged helix DNA-binding domain"/>
    <property type="match status" value="1"/>
</dbReference>
<dbReference type="KEGG" id="ccam:M5D45_02725"/>
<dbReference type="InterPro" id="IPR000792">
    <property type="entry name" value="Tscrpt_reg_LuxR_C"/>
</dbReference>
<evidence type="ECO:0000259" key="1">
    <source>
        <dbReference type="SMART" id="SM00421"/>
    </source>
</evidence>
<protein>
    <submittedName>
        <fullName evidence="2">Helix-turn-helix transcriptional regulator</fullName>
    </submittedName>
</protein>
<gene>
    <name evidence="2" type="ORF">M5D45_02725</name>
</gene>
<evidence type="ECO:0000313" key="2">
    <source>
        <dbReference type="EMBL" id="URF04778.1"/>
    </source>
</evidence>
<dbReference type="EMBL" id="CP097330">
    <property type="protein sequence ID" value="URF04778.1"/>
    <property type="molecule type" value="Genomic_DNA"/>
</dbReference>
<reference evidence="2" key="1">
    <citation type="journal article" date="2022" name="Microbiol. Resour. Announc.">
        <title>Genome Sequence of Cupriavidus campinensis Strain G5, a Member of a Bacterial Consortium Capable of Polyethylene Degradation.</title>
        <authorList>
            <person name="Schneider B."/>
            <person name="Pfeiffer F."/>
            <person name="Dyall-Smith M."/>
            <person name="Kunte H.J."/>
        </authorList>
    </citation>
    <scope>NUCLEOTIDE SEQUENCE</scope>
    <source>
        <strain evidence="2">G5</strain>
    </source>
</reference>
<name>A0AAE9I1F8_9BURK</name>
<organism evidence="2 3">
    <name type="scientific">Cupriavidus campinensis</name>
    <dbReference type="NCBI Taxonomy" id="151783"/>
    <lineage>
        <taxon>Bacteria</taxon>
        <taxon>Pseudomonadati</taxon>
        <taxon>Pseudomonadota</taxon>
        <taxon>Betaproteobacteria</taxon>
        <taxon>Burkholderiales</taxon>
        <taxon>Burkholderiaceae</taxon>
        <taxon>Cupriavidus</taxon>
    </lineage>
</organism>
<feature type="domain" description="HTH luxR-type" evidence="1">
    <location>
        <begin position="311"/>
        <end position="368"/>
    </location>
</feature>
<dbReference type="Proteomes" id="UP001056132">
    <property type="component" value="Chromosome 1"/>
</dbReference>
<dbReference type="SMART" id="SM00421">
    <property type="entry name" value="HTH_LUXR"/>
    <property type="match status" value="1"/>
</dbReference>
<dbReference type="SUPFAM" id="SSF46894">
    <property type="entry name" value="C-terminal effector domain of the bipartite response regulators"/>
    <property type="match status" value="1"/>
</dbReference>
<evidence type="ECO:0000313" key="3">
    <source>
        <dbReference type="Proteomes" id="UP001056132"/>
    </source>
</evidence>
<dbReference type="GO" id="GO:0006355">
    <property type="term" value="P:regulation of DNA-templated transcription"/>
    <property type="evidence" value="ECO:0007669"/>
    <property type="project" value="InterPro"/>
</dbReference>
<dbReference type="GO" id="GO:0003677">
    <property type="term" value="F:DNA binding"/>
    <property type="evidence" value="ECO:0007669"/>
    <property type="project" value="InterPro"/>
</dbReference>
<sequence length="381" mass="42194">MNDGQMHETIRGLYQGVFETGAWQRSLVALCDASGSSQASLVVRNRALDRVVVTHAVDYKPDAMEAYTSHYYQFDPSRPFAERLGVGDWYIDHRDVGEQVMRTSPFYGEFLRGLNVASVMSCLIERHPTYEIYLSLQRPLDANVYAEADALALDWVIPHLRDAIGLRERMQELVARGRLSEDMLNRLPFGVVVFDLAGKPLFANQSGEPWVRRLMPAAFLGPRASPWTDSAFWQLSRPFAEVLSAMAAPDTLQAAQAIQAAGPDGRTAQIVSLALAPMAQSLPGMETHTVLAAIHERYGTPRAMPAILRDLFGLTPAETRLAALLTQGVGLPDACVQLGIKRETSRTQVKSIFNKTHTSTQAQLAHLLTRLSTMLTEPSRY</sequence>
<dbReference type="RefSeq" id="WP_211943629.1">
    <property type="nucleotide sequence ID" value="NZ_CAJPVH010000031.1"/>
</dbReference>
<accession>A0AAE9I1F8</accession>
<proteinExistence type="predicted"/>
<dbReference type="AlphaFoldDB" id="A0AAE9I1F8"/>